<evidence type="ECO:0000313" key="3">
    <source>
        <dbReference type="EMBL" id="KHK96082.1"/>
    </source>
</evidence>
<reference evidence="3 4" key="1">
    <citation type="submission" date="2014-11" db="EMBL/GenBank/DDBJ databases">
        <title>Genome sequence of Microbacterium mangrovi MUSC 115(T).</title>
        <authorList>
            <person name="Lee L.-H."/>
        </authorList>
    </citation>
    <scope>NUCLEOTIDE SEQUENCE [LARGE SCALE GENOMIC DNA]</scope>
    <source>
        <strain evidence="3 4">MUSC 115</strain>
    </source>
</reference>
<evidence type="ECO:0000259" key="2">
    <source>
        <dbReference type="Pfam" id="PF08327"/>
    </source>
</evidence>
<dbReference type="CDD" id="cd07814">
    <property type="entry name" value="SRPBCC_CalC_Aha1-like"/>
    <property type="match status" value="1"/>
</dbReference>
<dbReference type="InterPro" id="IPR013538">
    <property type="entry name" value="ASHA1/2-like_C"/>
</dbReference>
<dbReference type="OrthoDB" id="3365660at2"/>
<evidence type="ECO:0000313" key="4">
    <source>
        <dbReference type="Proteomes" id="UP000031030"/>
    </source>
</evidence>
<keyword evidence="4" id="KW-1185">Reference proteome</keyword>
<comment type="similarity">
    <text evidence="1">Belongs to the AHA1 family.</text>
</comment>
<evidence type="ECO:0000256" key="1">
    <source>
        <dbReference type="ARBA" id="ARBA00006817"/>
    </source>
</evidence>
<dbReference type="RefSeq" id="WP_039402315.1">
    <property type="nucleotide sequence ID" value="NZ_JTDK01000017.1"/>
</dbReference>
<accession>A0A0B2A3B0</accession>
<organism evidence="3 4">
    <name type="scientific">Microbacterium mangrovi</name>
    <dbReference type="NCBI Taxonomy" id="1348253"/>
    <lineage>
        <taxon>Bacteria</taxon>
        <taxon>Bacillati</taxon>
        <taxon>Actinomycetota</taxon>
        <taxon>Actinomycetes</taxon>
        <taxon>Micrococcales</taxon>
        <taxon>Microbacteriaceae</taxon>
        <taxon>Microbacterium</taxon>
    </lineage>
</organism>
<dbReference type="Gene3D" id="3.30.530.20">
    <property type="match status" value="1"/>
</dbReference>
<dbReference type="AlphaFoldDB" id="A0A0B2A3B0"/>
<name>A0A0B2A3B0_9MICO</name>
<feature type="domain" description="Activator of Hsp90 ATPase homologue 1/2-like C-terminal" evidence="2">
    <location>
        <begin position="15"/>
        <end position="132"/>
    </location>
</feature>
<dbReference type="SUPFAM" id="SSF55961">
    <property type="entry name" value="Bet v1-like"/>
    <property type="match status" value="1"/>
</dbReference>
<dbReference type="Proteomes" id="UP000031030">
    <property type="component" value="Unassembled WGS sequence"/>
</dbReference>
<sequence length="139" mass="15102">MTDLAVIECDHFYPHPPGAVWRALTEPELMAKWWVAGDIRPVVGHRFALDMGSWGVQECEVTVVEPERVLAYTYAEGVLDSTLTWTLVGEGTGTRLFLEHSGLDRDTPLGKAAFHGMGAGWPGVLARIADVLPEDAAAS</sequence>
<dbReference type="STRING" id="1348253.LK09_17270"/>
<dbReference type="EMBL" id="JTDK01000017">
    <property type="protein sequence ID" value="KHK96082.1"/>
    <property type="molecule type" value="Genomic_DNA"/>
</dbReference>
<dbReference type="Pfam" id="PF08327">
    <property type="entry name" value="AHSA1"/>
    <property type="match status" value="1"/>
</dbReference>
<gene>
    <name evidence="3" type="ORF">LK09_17270</name>
</gene>
<protein>
    <submittedName>
        <fullName evidence="3">Polyketide cyclase</fullName>
    </submittedName>
</protein>
<dbReference type="InterPro" id="IPR023393">
    <property type="entry name" value="START-like_dom_sf"/>
</dbReference>
<proteinExistence type="inferred from homology"/>
<comment type="caution">
    <text evidence="3">The sequence shown here is derived from an EMBL/GenBank/DDBJ whole genome shotgun (WGS) entry which is preliminary data.</text>
</comment>